<evidence type="ECO:0000259" key="9">
    <source>
        <dbReference type="PROSITE" id="PS50850"/>
    </source>
</evidence>
<evidence type="ECO:0000313" key="10">
    <source>
        <dbReference type="EMBL" id="MFC4833705.1"/>
    </source>
</evidence>
<dbReference type="PANTHER" id="PTHR23513">
    <property type="entry name" value="INTEGRAL MEMBRANE EFFLUX PROTEIN-RELATED"/>
    <property type="match status" value="1"/>
</dbReference>
<keyword evidence="2" id="KW-0813">Transport</keyword>
<comment type="subcellular location">
    <subcellularLocation>
        <location evidence="1">Cell inner membrane</location>
        <topology evidence="1">Multi-pass membrane protein</topology>
    </subcellularLocation>
</comment>
<dbReference type="InterPro" id="IPR020846">
    <property type="entry name" value="MFS_dom"/>
</dbReference>
<feature type="transmembrane region" description="Helical" evidence="8">
    <location>
        <begin position="85"/>
        <end position="108"/>
    </location>
</feature>
<dbReference type="InterPro" id="IPR010290">
    <property type="entry name" value="TM_effector"/>
</dbReference>
<evidence type="ECO:0000256" key="1">
    <source>
        <dbReference type="ARBA" id="ARBA00004429"/>
    </source>
</evidence>
<name>A0ABV9RMV7_9PSEU</name>
<feature type="transmembrane region" description="Helical" evidence="8">
    <location>
        <begin position="23"/>
        <end position="41"/>
    </location>
</feature>
<keyword evidence="5 8" id="KW-1133">Transmembrane helix</keyword>
<keyword evidence="11" id="KW-1185">Reference proteome</keyword>
<dbReference type="Pfam" id="PF05977">
    <property type="entry name" value="MFS_3"/>
    <property type="match status" value="1"/>
</dbReference>
<evidence type="ECO:0000256" key="3">
    <source>
        <dbReference type="ARBA" id="ARBA00022475"/>
    </source>
</evidence>
<feature type="domain" description="Major facilitator superfamily (MFS) profile" evidence="9">
    <location>
        <begin position="216"/>
        <end position="452"/>
    </location>
</feature>
<evidence type="ECO:0000256" key="4">
    <source>
        <dbReference type="ARBA" id="ARBA00022692"/>
    </source>
</evidence>
<feature type="region of interest" description="Disordered" evidence="7">
    <location>
        <begin position="424"/>
        <end position="452"/>
    </location>
</feature>
<gene>
    <name evidence="10" type="ORF">ACFPEL_14925</name>
</gene>
<feature type="transmembrane region" description="Helical" evidence="8">
    <location>
        <begin position="305"/>
        <end position="321"/>
    </location>
</feature>
<evidence type="ECO:0000313" key="11">
    <source>
        <dbReference type="Proteomes" id="UP001595909"/>
    </source>
</evidence>
<evidence type="ECO:0000256" key="2">
    <source>
        <dbReference type="ARBA" id="ARBA00022448"/>
    </source>
</evidence>
<feature type="transmembrane region" description="Helical" evidence="8">
    <location>
        <begin position="273"/>
        <end position="293"/>
    </location>
</feature>
<protein>
    <submittedName>
        <fullName evidence="10">MFS transporter</fullName>
    </submittedName>
</protein>
<evidence type="ECO:0000256" key="8">
    <source>
        <dbReference type="SAM" id="Phobius"/>
    </source>
</evidence>
<sequence>MARTARGFLADTTPLRTPAFKRLWIAAIVTVVGAQLSVVAVPTQLYQLTGSSAWVGLTGLFGLVPLIVFGLWGGAIADAVDRRGLLVFTGSGLAVTSLLLGLATVTGIGGPWEVLSLYAVQTAFLAINQPTRAAVLPRLLPRDQLPAANTLLFTVTQLGAIAGPLLAGVALTFTSVGTLYLVDTVCLTASIWAAYNLPRLPVGDGPGGVRGVFLAVRRSAGIGGVLAGFRYIAMSQVLLVSFLVDTVAMAVGMPRAVFPEAAEQTFGDPPGGGPALGALFASIAIGATLGGLFSGRLHGIRRQGVAVTLAVCVWGAGVALSGLTSMLWLAVALLALAGAADLVSAVFRQTMLQVVATDEMRGRMQGVFTVVVAGGPRLGDLWHGPAAEAWGTGVATFVGGVGVIVLTVVVVAIFPVFWRYRAPLAGDEPSTEPSGDAASADPPERPGKVPED</sequence>
<evidence type="ECO:0000256" key="6">
    <source>
        <dbReference type="ARBA" id="ARBA00023136"/>
    </source>
</evidence>
<comment type="caution">
    <text evidence="10">The sequence shown here is derived from an EMBL/GenBank/DDBJ whole genome shotgun (WGS) entry which is preliminary data.</text>
</comment>
<keyword evidence="4 8" id="KW-0812">Transmembrane</keyword>
<dbReference type="PANTHER" id="PTHR23513:SF9">
    <property type="entry name" value="ENTEROBACTIN EXPORTER ENTS"/>
    <property type="match status" value="1"/>
</dbReference>
<feature type="transmembrane region" description="Helical" evidence="8">
    <location>
        <begin position="53"/>
        <end position="73"/>
    </location>
</feature>
<organism evidence="10 11">
    <name type="scientific">Actinomycetospora chibensis</name>
    <dbReference type="NCBI Taxonomy" id="663606"/>
    <lineage>
        <taxon>Bacteria</taxon>
        <taxon>Bacillati</taxon>
        <taxon>Actinomycetota</taxon>
        <taxon>Actinomycetes</taxon>
        <taxon>Pseudonocardiales</taxon>
        <taxon>Pseudonocardiaceae</taxon>
        <taxon>Actinomycetospora</taxon>
    </lineage>
</organism>
<reference evidence="11" key="1">
    <citation type="journal article" date="2019" name="Int. J. Syst. Evol. Microbiol.">
        <title>The Global Catalogue of Microorganisms (GCM) 10K type strain sequencing project: providing services to taxonomists for standard genome sequencing and annotation.</title>
        <authorList>
            <consortium name="The Broad Institute Genomics Platform"/>
            <consortium name="The Broad Institute Genome Sequencing Center for Infectious Disease"/>
            <person name="Wu L."/>
            <person name="Ma J."/>
        </authorList>
    </citation>
    <scope>NUCLEOTIDE SEQUENCE [LARGE SCALE GENOMIC DNA]</scope>
    <source>
        <strain evidence="11">CCUG 50347</strain>
    </source>
</reference>
<evidence type="ECO:0000256" key="5">
    <source>
        <dbReference type="ARBA" id="ARBA00022989"/>
    </source>
</evidence>
<dbReference type="InterPro" id="IPR036259">
    <property type="entry name" value="MFS_trans_sf"/>
</dbReference>
<dbReference type="RefSeq" id="WP_274191736.1">
    <property type="nucleotide sequence ID" value="NZ_BAABHN010000032.1"/>
</dbReference>
<keyword evidence="6 8" id="KW-0472">Membrane</keyword>
<proteinExistence type="predicted"/>
<dbReference type="EMBL" id="JBHSIM010000032">
    <property type="protein sequence ID" value="MFC4833705.1"/>
    <property type="molecule type" value="Genomic_DNA"/>
</dbReference>
<feature type="compositionally biased region" description="Basic and acidic residues" evidence="7">
    <location>
        <begin position="442"/>
        <end position="452"/>
    </location>
</feature>
<dbReference type="Gene3D" id="1.20.1250.20">
    <property type="entry name" value="MFS general substrate transporter like domains"/>
    <property type="match status" value="1"/>
</dbReference>
<feature type="transmembrane region" description="Helical" evidence="8">
    <location>
        <begin position="397"/>
        <end position="418"/>
    </location>
</feature>
<evidence type="ECO:0000256" key="7">
    <source>
        <dbReference type="SAM" id="MobiDB-lite"/>
    </source>
</evidence>
<accession>A0ABV9RMV7</accession>
<dbReference type="SUPFAM" id="SSF103473">
    <property type="entry name" value="MFS general substrate transporter"/>
    <property type="match status" value="1"/>
</dbReference>
<dbReference type="PROSITE" id="PS50850">
    <property type="entry name" value="MFS"/>
    <property type="match status" value="1"/>
</dbReference>
<dbReference type="CDD" id="cd06173">
    <property type="entry name" value="MFS_MefA_like"/>
    <property type="match status" value="1"/>
</dbReference>
<keyword evidence="3" id="KW-1003">Cell membrane</keyword>
<feature type="transmembrane region" description="Helical" evidence="8">
    <location>
        <begin position="151"/>
        <end position="171"/>
    </location>
</feature>
<dbReference type="Proteomes" id="UP001595909">
    <property type="component" value="Unassembled WGS sequence"/>
</dbReference>